<keyword evidence="2 4" id="KW-0378">Hydrolase</keyword>
<dbReference type="OrthoDB" id="9790596at2"/>
<dbReference type="EMBL" id="CP017704">
    <property type="protein sequence ID" value="ASS96500.1"/>
    <property type="molecule type" value="Genomic_DNA"/>
</dbReference>
<dbReference type="PANTHER" id="PTHR12737:SF9">
    <property type="entry name" value="DIMETHYLARGININASE"/>
    <property type="match status" value="1"/>
</dbReference>
<dbReference type="PANTHER" id="PTHR12737">
    <property type="entry name" value="DIMETHYLARGININE DIMETHYLAMINOHYDROLASE"/>
    <property type="match status" value="1"/>
</dbReference>
<feature type="active site" description="Proton donor" evidence="3">
    <location>
        <position position="161"/>
    </location>
</feature>
<dbReference type="Gene3D" id="3.75.10.10">
    <property type="entry name" value="L-arginine/glycine Amidinotransferase, Chain A"/>
    <property type="match status" value="1"/>
</dbReference>
<dbReference type="SUPFAM" id="SSF55909">
    <property type="entry name" value="Pentein"/>
    <property type="match status" value="1"/>
</dbReference>
<name>A0A223EMN7_9BACI</name>
<dbReference type="InterPro" id="IPR033199">
    <property type="entry name" value="DDAH-like"/>
</dbReference>
<dbReference type="GO" id="GO:0000052">
    <property type="term" value="P:citrulline metabolic process"/>
    <property type="evidence" value="ECO:0007669"/>
    <property type="project" value="TreeGrafter"/>
</dbReference>
<dbReference type="RefSeq" id="WP_063233314.1">
    <property type="nucleotide sequence ID" value="NZ_BCVO01000008.1"/>
</dbReference>
<organism evidence="4 5">
    <name type="scientific">Peribacillus simplex NBRC 15720 = DSM 1321</name>
    <dbReference type="NCBI Taxonomy" id="1349754"/>
    <lineage>
        <taxon>Bacteria</taxon>
        <taxon>Bacillati</taxon>
        <taxon>Bacillota</taxon>
        <taxon>Bacilli</taxon>
        <taxon>Bacillales</taxon>
        <taxon>Bacillaceae</taxon>
        <taxon>Peribacillus</taxon>
    </lineage>
</organism>
<evidence type="ECO:0000256" key="2">
    <source>
        <dbReference type="ARBA" id="ARBA00022801"/>
    </source>
</evidence>
<gene>
    <name evidence="4" type="ORF">BS1321_22830</name>
</gene>
<evidence type="ECO:0000256" key="3">
    <source>
        <dbReference type="PIRSR" id="PIRSR633199-1"/>
    </source>
</evidence>
<feature type="active site" description="Nucleophile" evidence="3">
    <location>
        <position position="248"/>
    </location>
</feature>
<dbReference type="GO" id="GO:0045429">
    <property type="term" value="P:positive regulation of nitric oxide biosynthetic process"/>
    <property type="evidence" value="ECO:0007669"/>
    <property type="project" value="TreeGrafter"/>
</dbReference>
<sequence>MFKHAIVRKIGTSFVNGLTTSDLGNPDYEKALVQHEAYVEALKRCGVKVTVLESDERHPDSTFVEDTAVLTPKCALVTNPGAESRNGEINEMKEVLKDFYDTIEYIQSPGMLDGGDVMQVEDHFYVGLSTRTNEAGALQFKDIMTKYGYDTTIIPLKKFFHLKTGVNYLGDNNLLVAGEFIDHEAFSGFNQIIVKQEEEYSGNCVRMNDCVIVPKGFDGTKKKIEDLGYTVIEVEMTEFQKQDGGLSCLSLRF</sequence>
<dbReference type="AlphaFoldDB" id="A0A223EMN7"/>
<accession>A0A223EMN7</accession>
<dbReference type="GO" id="GO:0016403">
    <property type="term" value="F:dimethylargininase activity"/>
    <property type="evidence" value="ECO:0007669"/>
    <property type="project" value="TreeGrafter"/>
</dbReference>
<comment type="similarity">
    <text evidence="1">Belongs to the DDAH family.</text>
</comment>
<dbReference type="Proteomes" id="UP000214618">
    <property type="component" value="Chromosome"/>
</dbReference>
<evidence type="ECO:0000256" key="1">
    <source>
        <dbReference type="ARBA" id="ARBA00008532"/>
    </source>
</evidence>
<reference evidence="4 5" key="1">
    <citation type="submission" date="2016-10" db="EMBL/GenBank/DDBJ databases">
        <title>The whole genome sequencing and assembly of Bacillus simplex DSM 1321 strain.</title>
        <authorList>
            <person name="Park M.-K."/>
            <person name="Lee Y.-J."/>
            <person name="Yi H."/>
            <person name="Bahn Y.-S."/>
            <person name="Kim J.F."/>
            <person name="Lee D.-W."/>
        </authorList>
    </citation>
    <scope>NUCLEOTIDE SEQUENCE [LARGE SCALE GENOMIC DNA]</scope>
    <source>
        <strain evidence="4 5">DSM 1321</strain>
    </source>
</reference>
<evidence type="ECO:0000313" key="4">
    <source>
        <dbReference type="EMBL" id="ASS96500.1"/>
    </source>
</evidence>
<proteinExistence type="inferred from homology"/>
<dbReference type="GeneID" id="56475617"/>
<evidence type="ECO:0000313" key="5">
    <source>
        <dbReference type="Proteomes" id="UP000214618"/>
    </source>
</evidence>
<protein>
    <submittedName>
        <fullName evidence="4">N(G),N(G)-dimethylarginine dimethylaminohydrolase</fullName>
    </submittedName>
</protein>
<dbReference type="GO" id="GO:0016597">
    <property type="term" value="F:amino acid binding"/>
    <property type="evidence" value="ECO:0007669"/>
    <property type="project" value="TreeGrafter"/>
</dbReference>
<dbReference type="GO" id="GO:0006525">
    <property type="term" value="P:arginine metabolic process"/>
    <property type="evidence" value="ECO:0007669"/>
    <property type="project" value="TreeGrafter"/>
</dbReference>
<dbReference type="Pfam" id="PF19420">
    <property type="entry name" value="DDAH_eukar"/>
    <property type="match status" value="1"/>
</dbReference>